<keyword evidence="1" id="KW-0472">Membrane</keyword>
<dbReference type="OrthoDB" id="327225at2157"/>
<sequence>MIELIGETFPLVDLVIFLSGLGFLVIVKSHRRPTSSWKYVVAAVLCWVGFYLVLGLYDGFVPSRIGQSIAFLLLLGLLYCYIVESIAAYRDLAG</sequence>
<protein>
    <submittedName>
        <fullName evidence="2">Uncharacterized protein</fullName>
    </submittedName>
</protein>
<organism evidence="2 3">
    <name type="scientific">Natrinema versiforme</name>
    <dbReference type="NCBI Taxonomy" id="88724"/>
    <lineage>
        <taxon>Archaea</taxon>
        <taxon>Methanobacteriati</taxon>
        <taxon>Methanobacteriota</taxon>
        <taxon>Stenosarchaea group</taxon>
        <taxon>Halobacteria</taxon>
        <taxon>Halobacteriales</taxon>
        <taxon>Natrialbaceae</taxon>
        <taxon>Natrinema</taxon>
    </lineage>
</organism>
<dbReference type="EMBL" id="CP040330">
    <property type="protein sequence ID" value="QCS43788.1"/>
    <property type="molecule type" value="Genomic_DNA"/>
</dbReference>
<evidence type="ECO:0000256" key="1">
    <source>
        <dbReference type="SAM" id="Phobius"/>
    </source>
</evidence>
<evidence type="ECO:0000313" key="2">
    <source>
        <dbReference type="EMBL" id="QCS43788.1"/>
    </source>
</evidence>
<keyword evidence="1" id="KW-1133">Transmembrane helix</keyword>
<evidence type="ECO:0000313" key="3">
    <source>
        <dbReference type="Proteomes" id="UP000302218"/>
    </source>
</evidence>
<feature type="transmembrane region" description="Helical" evidence="1">
    <location>
        <begin position="39"/>
        <end position="57"/>
    </location>
</feature>
<dbReference type="RefSeq" id="WP_138246239.1">
    <property type="nucleotide sequence ID" value="NZ_CP040330.1"/>
</dbReference>
<proteinExistence type="predicted"/>
<dbReference type="Proteomes" id="UP000302218">
    <property type="component" value="Chromosome"/>
</dbReference>
<feature type="transmembrane region" description="Helical" evidence="1">
    <location>
        <begin position="69"/>
        <end position="89"/>
    </location>
</feature>
<keyword evidence="1" id="KW-0812">Transmembrane</keyword>
<accession>A0A4P8WJX2</accession>
<dbReference type="AlphaFoldDB" id="A0A4P8WJX2"/>
<feature type="transmembrane region" description="Helical" evidence="1">
    <location>
        <begin position="6"/>
        <end position="27"/>
    </location>
</feature>
<dbReference type="GeneID" id="40266815"/>
<name>A0A4P8WJX2_9EURY</name>
<gene>
    <name evidence="2" type="ORF">FEJ81_16040</name>
</gene>
<dbReference type="KEGG" id="nvr:FEJ81_16040"/>
<reference evidence="3" key="1">
    <citation type="submission" date="2019-05" db="EMBL/GenBank/DDBJ databases">
        <title>Genome sequence and methylation pattern of the halophilic Archaeon Natrinema versiforme BOL5-4.</title>
        <authorList>
            <person name="DasSarma P."/>
            <person name="Anton B.P."/>
            <person name="DasSarma S.L."/>
            <person name="Martinez F.L."/>
            <person name="Guzman D."/>
            <person name="Roberts R.J."/>
            <person name="DasSarma S."/>
        </authorList>
    </citation>
    <scope>NUCLEOTIDE SEQUENCE [LARGE SCALE GENOMIC DNA]</scope>
    <source>
        <strain evidence="3">BOL5-4</strain>
    </source>
</reference>